<dbReference type="Pfam" id="PF13302">
    <property type="entry name" value="Acetyltransf_3"/>
    <property type="match status" value="1"/>
</dbReference>
<name>A0A0A7EEC2_9GAMM</name>
<dbReference type="RefSeq" id="WP_038640395.1">
    <property type="nucleotide sequence ID" value="NZ_CP009888.1"/>
</dbReference>
<accession>A0A0A7EEC2</accession>
<keyword evidence="3" id="KW-1185">Reference proteome</keyword>
<dbReference type="GO" id="GO:0016747">
    <property type="term" value="F:acyltransferase activity, transferring groups other than amino-acyl groups"/>
    <property type="evidence" value="ECO:0007669"/>
    <property type="project" value="InterPro"/>
</dbReference>
<dbReference type="Proteomes" id="UP000030341">
    <property type="component" value="Chromosome 1"/>
</dbReference>
<gene>
    <name evidence="2" type="ORF">OM33_07140</name>
</gene>
<dbReference type="SUPFAM" id="SSF55729">
    <property type="entry name" value="Acyl-CoA N-acyltransferases (Nat)"/>
    <property type="match status" value="1"/>
</dbReference>
<sequence length="162" mass="18480">MKIDTERFHLRELSDSDASERYLSWFQDTTTQQFIAKKAETISQLKEYILEKKTDKNCLFLGVFYQGIHIGNIKYEPIDISKAQATMGILIGEKDWRGKGVAGEVIMASSIYLREHYGINRILLGVEQENSAAVQAYNKLGFVKYKVTPDGLYMSLELNSVN</sequence>
<dbReference type="AlphaFoldDB" id="A0A0A7EEC2"/>
<dbReference type="InterPro" id="IPR000182">
    <property type="entry name" value="GNAT_dom"/>
</dbReference>
<reference evidence="2 3" key="1">
    <citation type="submission" date="2014-11" db="EMBL/GenBank/DDBJ databases">
        <title>Complete Genome Sequence of Pseudoalteromonas sp. Strain OCN003 Isolated from Kaneohe Bay, Oahu, Hawaii.</title>
        <authorList>
            <person name="Beurmann S."/>
            <person name="Videau P."/>
            <person name="Ushijima B."/>
            <person name="Smith A.M."/>
            <person name="Aeby G.S."/>
            <person name="Callahan S.M."/>
            <person name="Belcaid M."/>
        </authorList>
    </citation>
    <scope>NUCLEOTIDE SEQUENCE [LARGE SCALE GENOMIC DNA]</scope>
    <source>
        <strain evidence="2 3">OCN003</strain>
    </source>
</reference>
<dbReference type="eggNOG" id="COG1670">
    <property type="taxonomic scope" value="Bacteria"/>
</dbReference>
<dbReference type="KEGG" id="pseo:OM33_07140"/>
<dbReference type="OrthoDB" id="9801656at2"/>
<dbReference type="HOGENOM" id="CLU_013985_3_2_6"/>
<dbReference type="PANTHER" id="PTHR43415">
    <property type="entry name" value="SPERMIDINE N(1)-ACETYLTRANSFERASE"/>
    <property type="match status" value="1"/>
</dbReference>
<organism evidence="2 3">
    <name type="scientific">Pseudoalteromonas piratica</name>
    <dbReference type="NCBI Taxonomy" id="1348114"/>
    <lineage>
        <taxon>Bacteria</taxon>
        <taxon>Pseudomonadati</taxon>
        <taxon>Pseudomonadota</taxon>
        <taxon>Gammaproteobacteria</taxon>
        <taxon>Alteromonadales</taxon>
        <taxon>Pseudoalteromonadaceae</taxon>
        <taxon>Pseudoalteromonas</taxon>
    </lineage>
</organism>
<dbReference type="EMBL" id="CP009888">
    <property type="protein sequence ID" value="AIY64949.1"/>
    <property type="molecule type" value="Genomic_DNA"/>
</dbReference>
<proteinExistence type="predicted"/>
<dbReference type="PANTHER" id="PTHR43415:SF3">
    <property type="entry name" value="GNAT-FAMILY ACETYLTRANSFERASE"/>
    <property type="match status" value="1"/>
</dbReference>
<evidence type="ECO:0000313" key="2">
    <source>
        <dbReference type="EMBL" id="AIY64949.1"/>
    </source>
</evidence>
<evidence type="ECO:0000313" key="3">
    <source>
        <dbReference type="Proteomes" id="UP000030341"/>
    </source>
</evidence>
<dbReference type="Gene3D" id="3.40.630.30">
    <property type="match status" value="1"/>
</dbReference>
<dbReference type="InterPro" id="IPR016181">
    <property type="entry name" value="Acyl_CoA_acyltransferase"/>
</dbReference>
<dbReference type="PROSITE" id="PS51186">
    <property type="entry name" value="GNAT"/>
    <property type="match status" value="1"/>
</dbReference>
<evidence type="ECO:0000259" key="1">
    <source>
        <dbReference type="PROSITE" id="PS51186"/>
    </source>
</evidence>
<protein>
    <recommendedName>
        <fullName evidence="1">N-acetyltransferase domain-containing protein</fullName>
    </recommendedName>
</protein>
<feature type="domain" description="N-acetyltransferase" evidence="1">
    <location>
        <begin position="8"/>
        <end position="159"/>
    </location>
</feature>
<dbReference type="STRING" id="1348114.OM33_07140"/>